<dbReference type="InterPro" id="IPR000403">
    <property type="entry name" value="PI3/4_kinase_cat_dom"/>
</dbReference>
<evidence type="ECO:0000313" key="11">
    <source>
        <dbReference type="EMBL" id="OAE27465.1"/>
    </source>
</evidence>
<feature type="domain" description="Ubiquitin-like" evidence="8">
    <location>
        <begin position="46"/>
        <end position="100"/>
    </location>
</feature>
<dbReference type="Pfam" id="PF00454">
    <property type="entry name" value="PI3_PI4_kinase"/>
    <property type="match status" value="1"/>
</dbReference>
<organism evidence="11 12">
    <name type="scientific">Marchantia polymorpha subsp. ruderalis</name>
    <dbReference type="NCBI Taxonomy" id="1480154"/>
    <lineage>
        <taxon>Eukaryota</taxon>
        <taxon>Viridiplantae</taxon>
        <taxon>Streptophyta</taxon>
        <taxon>Embryophyta</taxon>
        <taxon>Marchantiophyta</taxon>
        <taxon>Marchantiopsida</taxon>
        <taxon>Marchantiidae</taxon>
        <taxon>Marchantiales</taxon>
        <taxon>Marchantiaceae</taxon>
        <taxon>Marchantia</taxon>
    </lineage>
</organism>
<evidence type="ECO:0000259" key="8">
    <source>
        <dbReference type="PROSITE" id="PS50053"/>
    </source>
</evidence>
<evidence type="ECO:0000256" key="2">
    <source>
        <dbReference type="ARBA" id="ARBA00012169"/>
    </source>
</evidence>
<feature type="domain" description="PI3K/PI4K catalytic" evidence="9">
    <location>
        <begin position="165"/>
        <end position="472"/>
    </location>
</feature>
<dbReference type="PANTHER" id="PTHR45800">
    <property type="entry name" value="PHOSPHATIDYLINOSITOL 4-KINASE GAMMA"/>
    <property type="match status" value="1"/>
</dbReference>
<keyword evidence="6" id="KW-0067">ATP-binding</keyword>
<dbReference type="EMBL" id="AP019866">
    <property type="protein sequence ID" value="BBM99927.1"/>
    <property type="molecule type" value="Genomic_DNA"/>
</dbReference>
<evidence type="ECO:0000256" key="3">
    <source>
        <dbReference type="ARBA" id="ARBA00022679"/>
    </source>
</evidence>
<dbReference type="CDD" id="cd17039">
    <property type="entry name" value="Ubl_ubiquitin_like"/>
    <property type="match status" value="1"/>
</dbReference>
<keyword evidence="3" id="KW-0808">Transferase</keyword>
<feature type="compositionally biased region" description="Polar residues" evidence="7">
    <location>
        <begin position="644"/>
        <end position="657"/>
    </location>
</feature>
<dbReference type="Gene3D" id="3.10.20.90">
    <property type="entry name" value="Phosphatidylinositol 3-kinase Catalytic Subunit, Chain A, domain 1"/>
    <property type="match status" value="1"/>
</dbReference>
<evidence type="ECO:0000256" key="4">
    <source>
        <dbReference type="ARBA" id="ARBA00022741"/>
    </source>
</evidence>
<comment type="similarity">
    <text evidence="1">Belongs to the PI3/PI4-kinase family. Type II PI4K subfamily.</text>
</comment>
<dbReference type="InterPro" id="IPR044571">
    <property type="entry name" value="P4KG1-8"/>
</dbReference>
<evidence type="ECO:0000256" key="6">
    <source>
        <dbReference type="ARBA" id="ARBA00022840"/>
    </source>
</evidence>
<gene>
    <name evidence="11" type="ORF">AXG93_3911s1470</name>
    <name evidence="10" type="ORF">Mp_1g24900</name>
</gene>
<proteinExistence type="inferred from homology"/>
<feature type="region of interest" description="Disordered" evidence="7">
    <location>
        <begin position="566"/>
        <end position="661"/>
    </location>
</feature>
<dbReference type="GO" id="GO:0004430">
    <property type="term" value="F:1-phosphatidylinositol 4-kinase activity"/>
    <property type="evidence" value="ECO:0007669"/>
    <property type="project" value="UniProtKB-EC"/>
</dbReference>
<evidence type="ECO:0000256" key="7">
    <source>
        <dbReference type="SAM" id="MobiDB-lite"/>
    </source>
</evidence>
<protein>
    <recommendedName>
        <fullName evidence="2">1-phosphatidylinositol 4-kinase</fullName>
        <ecNumber evidence="2">2.7.1.67</ecNumber>
    </recommendedName>
</protein>
<dbReference type="EC" id="2.7.1.67" evidence="2"/>
<accession>A0A176W4S3</accession>
<name>A0A176W4S3_MARPO</name>
<feature type="region of interest" description="Disordered" evidence="7">
    <location>
        <begin position="116"/>
        <end position="140"/>
    </location>
</feature>
<keyword evidence="12" id="KW-1185">Reference proteome</keyword>
<evidence type="ECO:0000313" key="12">
    <source>
        <dbReference type="Proteomes" id="UP000077202"/>
    </source>
</evidence>
<dbReference type="AlphaFoldDB" id="A0A176W4S3"/>
<keyword evidence="4" id="KW-0547">Nucleotide-binding</keyword>
<dbReference type="PROSITE" id="PS50290">
    <property type="entry name" value="PI3_4_KINASE_3"/>
    <property type="match status" value="1"/>
</dbReference>
<evidence type="ECO:0000313" key="13">
    <source>
        <dbReference type="Proteomes" id="UP001162541"/>
    </source>
</evidence>
<reference evidence="10" key="2">
    <citation type="journal article" date="2019" name="Curr. Biol.">
        <title>Chromatin organization in early land plants reveals an ancestral association between H3K27me3, transposons, and constitutive heterochromatin.</title>
        <authorList>
            <person name="Montgomery S.A."/>
            <person name="Tanizawa Y."/>
            <person name="Galik B."/>
            <person name="Wang N."/>
            <person name="Ito T."/>
            <person name="Mochizuki T."/>
            <person name="Akimcheva S."/>
            <person name="Bowman J."/>
            <person name="Cognat V."/>
            <person name="Drouard L."/>
            <person name="Ekker H."/>
            <person name="Houng S."/>
            <person name="Kohchi T."/>
            <person name="Lin S."/>
            <person name="Liu L.D."/>
            <person name="Nakamura Y."/>
            <person name="Valeeva L.R."/>
            <person name="Shakirov E.V."/>
            <person name="Shippen D.E."/>
            <person name="Wei W."/>
            <person name="Yagura M."/>
            <person name="Yamaoka S."/>
            <person name="Yamato K.T."/>
            <person name="Liu C."/>
            <person name="Berger F."/>
        </authorList>
    </citation>
    <scope>NUCLEOTIDE SEQUENCE [LARGE SCALE GENOMIC DNA]</scope>
    <source>
        <strain evidence="10">Tak-1</strain>
    </source>
</reference>
<dbReference type="PROSITE" id="PS50053">
    <property type="entry name" value="UBIQUITIN_2"/>
    <property type="match status" value="1"/>
</dbReference>
<dbReference type="EMBL" id="LVLJ01001899">
    <property type="protein sequence ID" value="OAE27465.1"/>
    <property type="molecule type" value="Genomic_DNA"/>
</dbReference>
<evidence type="ECO:0000256" key="5">
    <source>
        <dbReference type="ARBA" id="ARBA00022777"/>
    </source>
</evidence>
<evidence type="ECO:0000256" key="1">
    <source>
        <dbReference type="ARBA" id="ARBA00008941"/>
    </source>
</evidence>
<keyword evidence="5" id="KW-0418">Kinase</keyword>
<reference evidence="13" key="3">
    <citation type="journal article" date="2020" name="Curr. Biol.">
        <title>Chromatin organization in early land plants reveals an ancestral association between H3K27me3, transposons, and constitutive heterochromatin.</title>
        <authorList>
            <person name="Montgomery S.A."/>
            <person name="Tanizawa Y."/>
            <person name="Galik B."/>
            <person name="Wang N."/>
            <person name="Ito T."/>
            <person name="Mochizuki T."/>
            <person name="Akimcheva S."/>
            <person name="Bowman J.L."/>
            <person name="Cognat V."/>
            <person name="Marechal-Drouard L."/>
            <person name="Ekker H."/>
            <person name="Hong S.F."/>
            <person name="Kohchi T."/>
            <person name="Lin S.S."/>
            <person name="Liu L.D."/>
            <person name="Nakamura Y."/>
            <person name="Valeeva L.R."/>
            <person name="Shakirov E.V."/>
            <person name="Shippen D.E."/>
            <person name="Wei W.L."/>
            <person name="Yagura M."/>
            <person name="Yamaoka S."/>
            <person name="Yamato K.T."/>
            <person name="Liu C."/>
            <person name="Berger F."/>
        </authorList>
    </citation>
    <scope>NUCLEOTIDE SEQUENCE [LARGE SCALE GENOMIC DNA]</scope>
    <source>
        <strain evidence="13">Tak-1</strain>
    </source>
</reference>
<reference evidence="11 12" key="1">
    <citation type="submission" date="2016-03" db="EMBL/GenBank/DDBJ databases">
        <title>Mechanisms controlling the formation of the plant cell surface in tip-growing cells are functionally conserved among land plants.</title>
        <authorList>
            <person name="Honkanen S."/>
            <person name="Jones V.A."/>
            <person name="Morieri G."/>
            <person name="Champion C."/>
            <person name="Hetherington A.J."/>
            <person name="Kelly S."/>
            <person name="Saint-Marcoux D."/>
            <person name="Proust H."/>
            <person name="Prescott H."/>
            <person name="Dolan L."/>
        </authorList>
    </citation>
    <scope>NUCLEOTIDE SEQUENCE [LARGE SCALE GENOMIC DNA]</scope>
    <source>
        <strain evidence="12">cv. Tak-1 and cv. Tak-2</strain>
        <tissue evidence="11">Whole gametophyte</tissue>
    </source>
</reference>
<evidence type="ECO:0000259" key="9">
    <source>
        <dbReference type="PROSITE" id="PS50290"/>
    </source>
</evidence>
<dbReference type="PANTHER" id="PTHR45800:SF11">
    <property type="entry name" value="PHOSPHATIDYLINOSITOL 3-KINASE-RELATED PROTEIN KINASE"/>
    <property type="match status" value="1"/>
</dbReference>
<dbReference type="GO" id="GO:0005524">
    <property type="term" value="F:ATP binding"/>
    <property type="evidence" value="ECO:0007669"/>
    <property type="project" value="UniProtKB-KW"/>
</dbReference>
<dbReference type="Proteomes" id="UP000077202">
    <property type="component" value="Unassembled WGS sequence"/>
</dbReference>
<dbReference type="Pfam" id="PF00240">
    <property type="entry name" value="ubiquitin"/>
    <property type="match status" value="1"/>
</dbReference>
<evidence type="ECO:0000313" key="10">
    <source>
        <dbReference type="EMBL" id="BBM99927.1"/>
    </source>
</evidence>
<feature type="compositionally biased region" description="Polar residues" evidence="7">
    <location>
        <begin position="609"/>
        <end position="637"/>
    </location>
</feature>
<dbReference type="InterPro" id="IPR000626">
    <property type="entry name" value="Ubiquitin-like_dom"/>
</dbReference>
<dbReference type="Proteomes" id="UP001162541">
    <property type="component" value="Chromosome 1"/>
</dbReference>
<sequence>MPPHVRSPVQIQTPVAVPDGTHFKATGATGTHPQMLNMGGRQVGRRRIFVQIDTGNVCPIELDRADKVESVKKKVQEVLGVPTEQSALVFGDHILEKDLSEVRHDSPLLLTRGLRRSSSTPCLSPTVRDKEKNKSPSIETMGSRRFLNATLKGLIKETSKAIECGVQPELANGGLGGAYYFRNRKGERAAIVKPNDEEPFAPNNPKGYVGRKLGFPGLKRSIRVGETGVREVAAYLLDHDHFANVPATMMVKASHPVFNVNAAPPTSKEIPRPEYAARLCSFQEYVTHDYDASEHGTSRFPVSQVHRIGILDVRIMNTDRHAGNILVRKLPLDESLGRMRPFSDESVCLIPIDHGLCLPESFEDPYFEWLHWPQASVPFSEEELQYIAALDPFKDAELLKKELPTLRESALQILVICTLFLQRGAAAGLTLAQIGGMMSRGVCGVGEEESELEEVFGMAFVVMMEEEGAYDIPFEDDPCAEFEQFAIDDINDYDSWSYEREGERCSPFRSPVSVIGGVNGGFHYNYGTSPLASPMSPRVGSISRGKTFSGGVPLILEDLMEAVDEDVDDPVSPSPVCTPHSRARKTPSPPPWEKHHATSASMTDAWDFSHNTGGAHTLRSTSLNMSRHRNPNVNQDNRALRGPTSASEMTRNPNDLHSTVDMPEMNSSQWTRFLQLFEGLLPVLFDRFKVVADKYPLPTRLGTSCQF</sequence>
<dbReference type="InterPro" id="IPR029071">
    <property type="entry name" value="Ubiquitin-like_domsf"/>
</dbReference>
<dbReference type="SUPFAM" id="SSF54236">
    <property type="entry name" value="Ubiquitin-like"/>
    <property type="match status" value="1"/>
</dbReference>